<dbReference type="AlphaFoldDB" id="A0A1I1GRD3"/>
<reference evidence="2 3" key="1">
    <citation type="submission" date="2016-10" db="EMBL/GenBank/DDBJ databases">
        <authorList>
            <person name="de Groot N.N."/>
        </authorList>
    </citation>
    <scope>NUCLEOTIDE SEQUENCE [LARGE SCALE GENOMIC DNA]</scope>
    <source>
        <strain evidence="2 3">DSM 6059</strain>
    </source>
</reference>
<organism evidence="2 3">
    <name type="scientific">Pseudoalteromonas denitrificans DSM 6059</name>
    <dbReference type="NCBI Taxonomy" id="1123010"/>
    <lineage>
        <taxon>Bacteria</taxon>
        <taxon>Pseudomonadati</taxon>
        <taxon>Pseudomonadota</taxon>
        <taxon>Gammaproteobacteria</taxon>
        <taxon>Alteromonadales</taxon>
        <taxon>Pseudoalteromonadaceae</taxon>
        <taxon>Pseudoalteromonas</taxon>
    </lineage>
</organism>
<dbReference type="RefSeq" id="WP_091980622.1">
    <property type="nucleotide sequence ID" value="NZ_FOLO01000005.1"/>
</dbReference>
<proteinExistence type="predicted"/>
<dbReference type="SUPFAM" id="SSF160631">
    <property type="entry name" value="SMI1/KNR4-like"/>
    <property type="match status" value="1"/>
</dbReference>
<dbReference type="InterPro" id="IPR018958">
    <property type="entry name" value="Knr4/Smi1-like_dom"/>
</dbReference>
<dbReference type="EMBL" id="FOLO01000005">
    <property type="protein sequence ID" value="SFC11813.1"/>
    <property type="molecule type" value="Genomic_DNA"/>
</dbReference>
<dbReference type="SMART" id="SM00860">
    <property type="entry name" value="SMI1_KNR4"/>
    <property type="match status" value="1"/>
</dbReference>
<dbReference type="STRING" id="1123010.SAMN02745724_00924"/>
<dbReference type="Proteomes" id="UP000198862">
    <property type="component" value="Unassembled WGS sequence"/>
</dbReference>
<accession>A0A1I1GRD3</accession>
<name>A0A1I1GRD3_9GAMM</name>
<dbReference type="Pfam" id="PF09346">
    <property type="entry name" value="SMI1_KNR4"/>
    <property type="match status" value="1"/>
</dbReference>
<feature type="domain" description="Knr4/Smi1-like" evidence="1">
    <location>
        <begin position="37"/>
        <end position="170"/>
    </location>
</feature>
<dbReference type="OrthoDB" id="8610789at2"/>
<protein>
    <recommendedName>
        <fullName evidence="1">Knr4/Smi1-like domain-containing protein</fullName>
    </recommendedName>
</protein>
<dbReference type="Gene3D" id="3.40.1580.10">
    <property type="entry name" value="SMI1/KNR4-like"/>
    <property type="match status" value="1"/>
</dbReference>
<sequence length="178" mass="20719">MNWREFKSLTESEWYDCDLYEGVCGYQIQPETRWNSGLTHNEIDSLQKKLGFSVPSMYRTFLSELNGFDQDCVDFQAETAPEIYGRICYQYPEDLENTKWLLEEIEQNRKYVNEALQLEGFPFDDIEGYIALYGHRALVVFKNKSLSPVISIVGTDVGVYGKSLEEYWKKELCVNSLG</sequence>
<keyword evidence="3" id="KW-1185">Reference proteome</keyword>
<evidence type="ECO:0000313" key="3">
    <source>
        <dbReference type="Proteomes" id="UP000198862"/>
    </source>
</evidence>
<evidence type="ECO:0000259" key="1">
    <source>
        <dbReference type="SMART" id="SM00860"/>
    </source>
</evidence>
<dbReference type="InterPro" id="IPR037883">
    <property type="entry name" value="Knr4/Smi1-like_sf"/>
</dbReference>
<evidence type="ECO:0000313" key="2">
    <source>
        <dbReference type="EMBL" id="SFC11813.1"/>
    </source>
</evidence>
<gene>
    <name evidence="2" type="ORF">SAMN02745724_00924</name>
</gene>